<proteinExistence type="inferred from homology"/>
<dbReference type="SUPFAM" id="SSF53067">
    <property type="entry name" value="Actin-like ATPase domain"/>
    <property type="match status" value="2"/>
</dbReference>
<dbReference type="EMBL" id="JAFMYV010000007">
    <property type="protein sequence ID" value="MBO0937917.1"/>
    <property type="molecule type" value="Genomic_DNA"/>
</dbReference>
<dbReference type="RefSeq" id="WP_207365452.1">
    <property type="nucleotide sequence ID" value="NZ_JAFMYV010000007.1"/>
</dbReference>
<dbReference type="CDD" id="cd10231">
    <property type="entry name" value="ASKHA_NBD_HSP70_YegD-like"/>
    <property type="match status" value="1"/>
</dbReference>
<evidence type="ECO:0000313" key="4">
    <source>
        <dbReference type="EMBL" id="MBO0937917.1"/>
    </source>
</evidence>
<name>A0A939GEZ7_9BACT</name>
<gene>
    <name evidence="4" type="ORF">J2I47_15275</name>
</gene>
<dbReference type="AlphaFoldDB" id="A0A939GEZ7"/>
<keyword evidence="2" id="KW-0547">Nucleotide-binding</keyword>
<dbReference type="InterPro" id="IPR013126">
    <property type="entry name" value="Hsp_70_fam"/>
</dbReference>
<dbReference type="GO" id="GO:0005524">
    <property type="term" value="F:ATP binding"/>
    <property type="evidence" value="ECO:0007669"/>
    <property type="project" value="UniProtKB-KW"/>
</dbReference>
<dbReference type="GO" id="GO:0140662">
    <property type="term" value="F:ATP-dependent protein folding chaperone"/>
    <property type="evidence" value="ECO:0007669"/>
    <property type="project" value="InterPro"/>
</dbReference>
<comment type="caution">
    <text evidence="4">The sequence shown here is derived from an EMBL/GenBank/DDBJ whole genome shotgun (WGS) entry which is preliminary data.</text>
</comment>
<accession>A0A939GEZ7</accession>
<dbReference type="Gene3D" id="3.90.640.10">
    <property type="entry name" value="Actin, Chain A, domain 4"/>
    <property type="match status" value="1"/>
</dbReference>
<evidence type="ECO:0000313" key="5">
    <source>
        <dbReference type="Proteomes" id="UP000664034"/>
    </source>
</evidence>
<evidence type="ECO:0000256" key="3">
    <source>
        <dbReference type="ARBA" id="ARBA00022840"/>
    </source>
</evidence>
<dbReference type="PRINTS" id="PR00301">
    <property type="entry name" value="HEATSHOCK70"/>
</dbReference>
<dbReference type="InterPro" id="IPR018181">
    <property type="entry name" value="Heat_shock_70_CS"/>
</dbReference>
<evidence type="ECO:0000256" key="1">
    <source>
        <dbReference type="ARBA" id="ARBA00007381"/>
    </source>
</evidence>
<keyword evidence="5" id="KW-1185">Reference proteome</keyword>
<dbReference type="InterPro" id="IPR042054">
    <property type="entry name" value="YegD-like"/>
</dbReference>
<dbReference type="PROSITE" id="PS00329">
    <property type="entry name" value="HSP70_2"/>
    <property type="match status" value="1"/>
</dbReference>
<dbReference type="Pfam" id="PF00012">
    <property type="entry name" value="HSP70"/>
    <property type="match status" value="2"/>
</dbReference>
<comment type="similarity">
    <text evidence="1">Belongs to the heat shock protein 70 family.</text>
</comment>
<sequence>MTTYSCGIDFGTSNSSIAIDKAGEISLVAVDNDSVTVPSAIFFQQHSNKAFYGRQAIELFLHREPGRFMRSLKRVLGTSVMKQGTLVNGTAMSFSTIIAGFLRELKQKADALAGQEISSVVMGRPVHFVDNDPLADGRAQAELAAIAQRIGFKHVDFQFEPIAAAFAHERMVRGEKLAIVVDLGGGTSDFTVIRLSDQFTHKPDRSSDILANTGVRIGGNDFDKALSLSAIMPELGFRSTYGDKHLEVPLKPYHDLAEWSKVNFLYTAKLISQIRQLLYQSHDKTRFGRLLQVLEEETGHTLLAAAEGAKIALTSQPVHTAVLDFIEPGFAIPILRSTFDEAIQADVANISASAQQCIREAGVSNDAIELVILTGGSTEVQSVQAEFRRLFPQAAIADNNKLSSVGLGLAYDSRNKFGEKKKLPYASTAVSNCSSM</sequence>
<dbReference type="InterPro" id="IPR043129">
    <property type="entry name" value="ATPase_NBD"/>
</dbReference>
<organism evidence="4 5">
    <name type="scientific">Fibrella rubiginis</name>
    <dbReference type="NCBI Taxonomy" id="2817060"/>
    <lineage>
        <taxon>Bacteria</taxon>
        <taxon>Pseudomonadati</taxon>
        <taxon>Bacteroidota</taxon>
        <taxon>Cytophagia</taxon>
        <taxon>Cytophagales</taxon>
        <taxon>Spirosomataceae</taxon>
        <taxon>Fibrella</taxon>
    </lineage>
</organism>
<evidence type="ECO:0000256" key="2">
    <source>
        <dbReference type="ARBA" id="ARBA00022741"/>
    </source>
</evidence>
<keyword evidence="3" id="KW-0067">ATP-binding</keyword>
<dbReference type="PANTHER" id="PTHR19375">
    <property type="entry name" value="HEAT SHOCK PROTEIN 70KDA"/>
    <property type="match status" value="1"/>
</dbReference>
<reference evidence="4" key="1">
    <citation type="submission" date="2021-03" db="EMBL/GenBank/DDBJ databases">
        <title>Fibrella sp. HMF5335 genome sequencing and assembly.</title>
        <authorList>
            <person name="Kang H."/>
            <person name="Kim H."/>
            <person name="Bae S."/>
            <person name="Joh K."/>
        </authorList>
    </citation>
    <scope>NUCLEOTIDE SEQUENCE</scope>
    <source>
        <strain evidence="4">HMF5335</strain>
    </source>
</reference>
<dbReference type="Proteomes" id="UP000664034">
    <property type="component" value="Unassembled WGS sequence"/>
</dbReference>
<dbReference type="Gene3D" id="3.30.420.40">
    <property type="match status" value="3"/>
</dbReference>
<protein>
    <submittedName>
        <fullName evidence="4">Hsp70 family protein</fullName>
    </submittedName>
</protein>